<protein>
    <submittedName>
        <fullName evidence="2">Uncharacterized protein</fullName>
    </submittedName>
</protein>
<evidence type="ECO:0000313" key="2">
    <source>
        <dbReference type="EMBL" id="BAT87732.1"/>
    </source>
</evidence>
<keyword evidence="3" id="KW-1185">Reference proteome</keyword>
<organism evidence="2 3">
    <name type="scientific">Vigna angularis var. angularis</name>
    <dbReference type="NCBI Taxonomy" id="157739"/>
    <lineage>
        <taxon>Eukaryota</taxon>
        <taxon>Viridiplantae</taxon>
        <taxon>Streptophyta</taxon>
        <taxon>Embryophyta</taxon>
        <taxon>Tracheophyta</taxon>
        <taxon>Spermatophyta</taxon>
        <taxon>Magnoliopsida</taxon>
        <taxon>eudicotyledons</taxon>
        <taxon>Gunneridae</taxon>
        <taxon>Pentapetalae</taxon>
        <taxon>rosids</taxon>
        <taxon>fabids</taxon>
        <taxon>Fabales</taxon>
        <taxon>Fabaceae</taxon>
        <taxon>Papilionoideae</taxon>
        <taxon>50 kb inversion clade</taxon>
        <taxon>NPAAA clade</taxon>
        <taxon>indigoferoid/millettioid clade</taxon>
        <taxon>Phaseoleae</taxon>
        <taxon>Vigna</taxon>
    </lineage>
</organism>
<sequence length="72" mass="7467">MRGNIGIRIPNNTISNATRRTLVAFSTSSGFGDGGRGRGRGGSVPGSGPFKFNERAPATRWSGPGYCAPPSK</sequence>
<dbReference type="Proteomes" id="UP000291084">
    <property type="component" value="Chromosome 5"/>
</dbReference>
<reference evidence="2 3" key="1">
    <citation type="journal article" date="2015" name="Sci. Rep.">
        <title>The power of single molecule real-time sequencing technology in the de novo assembly of a eukaryotic genome.</title>
        <authorList>
            <person name="Sakai H."/>
            <person name="Naito K."/>
            <person name="Ogiso-Tanaka E."/>
            <person name="Takahashi Y."/>
            <person name="Iseki K."/>
            <person name="Muto C."/>
            <person name="Satou K."/>
            <person name="Teruya K."/>
            <person name="Shiroma A."/>
            <person name="Shimoji M."/>
            <person name="Hirano T."/>
            <person name="Itoh T."/>
            <person name="Kaga A."/>
            <person name="Tomooka N."/>
        </authorList>
    </citation>
    <scope>NUCLEOTIDE SEQUENCE [LARGE SCALE GENOMIC DNA]</scope>
    <source>
        <strain evidence="3">cv. Shumari</strain>
    </source>
</reference>
<feature type="region of interest" description="Disordered" evidence="1">
    <location>
        <begin position="27"/>
        <end position="72"/>
    </location>
</feature>
<dbReference type="AlphaFoldDB" id="A0A0S3S4H5"/>
<evidence type="ECO:0000256" key="1">
    <source>
        <dbReference type="SAM" id="MobiDB-lite"/>
    </source>
</evidence>
<name>A0A0S3S4H5_PHAAN</name>
<evidence type="ECO:0000313" key="3">
    <source>
        <dbReference type="Proteomes" id="UP000291084"/>
    </source>
</evidence>
<proteinExistence type="predicted"/>
<accession>A0A0S3S4H5</accession>
<gene>
    <name evidence="2" type="primary">Vigan.05G112700</name>
    <name evidence="2" type="ORF">VIGAN_05112700</name>
</gene>
<dbReference type="EMBL" id="AP015038">
    <property type="protein sequence ID" value="BAT87732.1"/>
    <property type="molecule type" value="Genomic_DNA"/>
</dbReference>